<dbReference type="Pfam" id="PF00441">
    <property type="entry name" value="Acyl-CoA_dh_1"/>
    <property type="match status" value="1"/>
</dbReference>
<dbReference type="InterPro" id="IPR009100">
    <property type="entry name" value="AcylCoA_DH/oxidase_NM_dom_sf"/>
</dbReference>
<dbReference type="InterPro" id="IPR046373">
    <property type="entry name" value="Acyl-CoA_Oxase/DH_mid-dom_sf"/>
</dbReference>
<evidence type="ECO:0000256" key="1">
    <source>
        <dbReference type="ARBA" id="ARBA00001974"/>
    </source>
</evidence>
<evidence type="ECO:0000313" key="9">
    <source>
        <dbReference type="Proteomes" id="UP001176468"/>
    </source>
</evidence>
<dbReference type="Gene3D" id="2.40.110.10">
    <property type="entry name" value="Butyryl-CoA Dehydrogenase, subunit A, domain 2"/>
    <property type="match status" value="1"/>
</dbReference>
<dbReference type="PANTHER" id="PTHR43884:SF20">
    <property type="entry name" value="ACYL-COA DEHYDROGENASE FADE28"/>
    <property type="match status" value="1"/>
</dbReference>
<evidence type="ECO:0000259" key="7">
    <source>
        <dbReference type="Pfam" id="PF02771"/>
    </source>
</evidence>
<proteinExistence type="inferred from homology"/>
<evidence type="ECO:0000259" key="6">
    <source>
        <dbReference type="Pfam" id="PF00441"/>
    </source>
</evidence>
<gene>
    <name evidence="8" type="ORF">Q5H94_05430</name>
</gene>
<keyword evidence="9" id="KW-1185">Reference proteome</keyword>
<dbReference type="InterPro" id="IPR036250">
    <property type="entry name" value="AcylCo_DH-like_C"/>
</dbReference>
<dbReference type="InterPro" id="IPR009075">
    <property type="entry name" value="AcylCo_DH/oxidase_C"/>
</dbReference>
<dbReference type="Gene3D" id="1.20.140.10">
    <property type="entry name" value="Butyryl-CoA Dehydrogenase, subunit A, domain 3"/>
    <property type="match status" value="1"/>
</dbReference>
<feature type="domain" description="Acyl-CoA dehydrogenase/oxidase N-terminal" evidence="7">
    <location>
        <begin position="7"/>
        <end position="118"/>
    </location>
</feature>
<accession>A0ABT8ZXM0</accession>
<sequence>MTTIGIEERAAIREGFARLLSEKASEADLRRTMASDSGHDTDLWKAISDMGIAGLLVDPDHGGVGGSILDVETIMEEAGAALLAAPLLSGGVMAVALLAESSDADLKARLLPAIASGETIATVAVTGDNGLWTRDDIGVVATAGWLSGTASYVLSANIADVLLVVAIAGDGVAVFEVDSKAGGVTIEPLQAWDPTLRLSRIRFDKVAAKVLAGVDSSSVERTLDLARVALAGEQAGAARRIFDITVEYLRTRVQFGRPIGGFQALKHMAADLLVEVESATSAARAAAQALAKGTPDAAALVSLAAFACADAFHQVAAAAIQMHGGIAFTWEHPAHLYLRRARVDAQLFGASAYHRDRYVSALETAA</sequence>
<organism evidence="8 9">
    <name type="scientific">Sphingomonas immobilis</name>
    <dbReference type="NCBI Taxonomy" id="3063997"/>
    <lineage>
        <taxon>Bacteria</taxon>
        <taxon>Pseudomonadati</taxon>
        <taxon>Pseudomonadota</taxon>
        <taxon>Alphaproteobacteria</taxon>
        <taxon>Sphingomonadales</taxon>
        <taxon>Sphingomonadaceae</taxon>
        <taxon>Sphingomonas</taxon>
    </lineage>
</organism>
<dbReference type="Proteomes" id="UP001176468">
    <property type="component" value="Unassembled WGS sequence"/>
</dbReference>
<dbReference type="InterPro" id="IPR013786">
    <property type="entry name" value="AcylCoA_DH/ox_N"/>
</dbReference>
<evidence type="ECO:0000256" key="4">
    <source>
        <dbReference type="ARBA" id="ARBA00022827"/>
    </source>
</evidence>
<dbReference type="RefSeq" id="WP_304560220.1">
    <property type="nucleotide sequence ID" value="NZ_JAUQSZ010000003.1"/>
</dbReference>
<dbReference type="PANTHER" id="PTHR43884">
    <property type="entry name" value="ACYL-COA DEHYDROGENASE"/>
    <property type="match status" value="1"/>
</dbReference>
<dbReference type="CDD" id="cd00567">
    <property type="entry name" value="ACAD"/>
    <property type="match status" value="1"/>
</dbReference>
<evidence type="ECO:0000313" key="8">
    <source>
        <dbReference type="EMBL" id="MDO7841760.1"/>
    </source>
</evidence>
<dbReference type="Pfam" id="PF02771">
    <property type="entry name" value="Acyl-CoA_dh_N"/>
    <property type="match status" value="1"/>
</dbReference>
<evidence type="ECO:0000256" key="5">
    <source>
        <dbReference type="ARBA" id="ARBA00023002"/>
    </source>
</evidence>
<keyword evidence="4" id="KW-0274">FAD</keyword>
<dbReference type="SUPFAM" id="SSF47203">
    <property type="entry name" value="Acyl-CoA dehydrogenase C-terminal domain-like"/>
    <property type="match status" value="1"/>
</dbReference>
<feature type="domain" description="Acyl-CoA dehydrogenase/oxidase C-terminal" evidence="6">
    <location>
        <begin position="219"/>
        <end position="357"/>
    </location>
</feature>
<keyword evidence="5" id="KW-0560">Oxidoreductase</keyword>
<dbReference type="EMBL" id="JAUQSZ010000003">
    <property type="protein sequence ID" value="MDO7841760.1"/>
    <property type="molecule type" value="Genomic_DNA"/>
</dbReference>
<name>A0ABT8ZXM0_9SPHN</name>
<protein>
    <submittedName>
        <fullName evidence="8">Acyl-CoA dehydrogenase family protein</fullName>
    </submittedName>
</protein>
<comment type="similarity">
    <text evidence="2">Belongs to the acyl-CoA dehydrogenase family.</text>
</comment>
<comment type="cofactor">
    <cofactor evidence="1">
        <name>FAD</name>
        <dbReference type="ChEBI" id="CHEBI:57692"/>
    </cofactor>
</comment>
<dbReference type="InterPro" id="IPR037069">
    <property type="entry name" value="AcylCoA_DH/ox_N_sf"/>
</dbReference>
<reference evidence="8" key="1">
    <citation type="submission" date="2023-07" db="EMBL/GenBank/DDBJ databases">
        <authorList>
            <person name="Kim M.K."/>
        </authorList>
    </citation>
    <scope>NUCLEOTIDE SEQUENCE</scope>
    <source>
        <strain evidence="8">CA1-15</strain>
    </source>
</reference>
<comment type="caution">
    <text evidence="8">The sequence shown here is derived from an EMBL/GenBank/DDBJ whole genome shotgun (WGS) entry which is preliminary data.</text>
</comment>
<keyword evidence="3" id="KW-0285">Flavoprotein</keyword>
<evidence type="ECO:0000256" key="2">
    <source>
        <dbReference type="ARBA" id="ARBA00009347"/>
    </source>
</evidence>
<dbReference type="SUPFAM" id="SSF56645">
    <property type="entry name" value="Acyl-CoA dehydrogenase NM domain-like"/>
    <property type="match status" value="1"/>
</dbReference>
<dbReference type="Gene3D" id="1.10.540.10">
    <property type="entry name" value="Acyl-CoA dehydrogenase/oxidase, N-terminal domain"/>
    <property type="match status" value="1"/>
</dbReference>
<evidence type="ECO:0000256" key="3">
    <source>
        <dbReference type="ARBA" id="ARBA00022630"/>
    </source>
</evidence>